<dbReference type="Proteomes" id="UP001221142">
    <property type="component" value="Unassembled WGS sequence"/>
</dbReference>
<protein>
    <submittedName>
        <fullName evidence="1">Uncharacterized protein</fullName>
    </submittedName>
</protein>
<comment type="caution">
    <text evidence="1">The sequence shown here is derived from an EMBL/GenBank/DDBJ whole genome shotgun (WGS) entry which is preliminary data.</text>
</comment>
<accession>A0AAD7FQK9</accession>
<reference evidence="1" key="1">
    <citation type="submission" date="2023-03" db="EMBL/GenBank/DDBJ databases">
        <title>Massive genome expansion in bonnet fungi (Mycena s.s.) driven by repeated elements and novel gene families across ecological guilds.</title>
        <authorList>
            <consortium name="Lawrence Berkeley National Laboratory"/>
            <person name="Harder C.B."/>
            <person name="Miyauchi S."/>
            <person name="Viragh M."/>
            <person name="Kuo A."/>
            <person name="Thoen E."/>
            <person name="Andreopoulos B."/>
            <person name="Lu D."/>
            <person name="Skrede I."/>
            <person name="Drula E."/>
            <person name="Henrissat B."/>
            <person name="Morin E."/>
            <person name="Kohler A."/>
            <person name="Barry K."/>
            <person name="LaButti K."/>
            <person name="Morin E."/>
            <person name="Salamov A."/>
            <person name="Lipzen A."/>
            <person name="Mereny Z."/>
            <person name="Hegedus B."/>
            <person name="Baldrian P."/>
            <person name="Stursova M."/>
            <person name="Weitz H."/>
            <person name="Taylor A."/>
            <person name="Grigoriev I.V."/>
            <person name="Nagy L.G."/>
            <person name="Martin F."/>
            <person name="Kauserud H."/>
        </authorList>
    </citation>
    <scope>NUCLEOTIDE SEQUENCE</scope>
    <source>
        <strain evidence="1">9284</strain>
    </source>
</reference>
<proteinExistence type="predicted"/>
<name>A0AAD7FQK9_9AGAR</name>
<keyword evidence="2" id="KW-1185">Reference proteome</keyword>
<evidence type="ECO:0000313" key="2">
    <source>
        <dbReference type="Proteomes" id="UP001221142"/>
    </source>
</evidence>
<gene>
    <name evidence="1" type="ORF">FB45DRAFT_866678</name>
</gene>
<organism evidence="1 2">
    <name type="scientific">Roridomyces roridus</name>
    <dbReference type="NCBI Taxonomy" id="1738132"/>
    <lineage>
        <taxon>Eukaryota</taxon>
        <taxon>Fungi</taxon>
        <taxon>Dikarya</taxon>
        <taxon>Basidiomycota</taxon>
        <taxon>Agaricomycotina</taxon>
        <taxon>Agaricomycetes</taxon>
        <taxon>Agaricomycetidae</taxon>
        <taxon>Agaricales</taxon>
        <taxon>Marasmiineae</taxon>
        <taxon>Mycenaceae</taxon>
        <taxon>Roridomyces</taxon>
    </lineage>
</organism>
<evidence type="ECO:0000313" key="1">
    <source>
        <dbReference type="EMBL" id="KAJ7633263.1"/>
    </source>
</evidence>
<dbReference type="EMBL" id="JARKIF010000008">
    <property type="protein sequence ID" value="KAJ7633263.1"/>
    <property type="molecule type" value="Genomic_DNA"/>
</dbReference>
<sequence>MADDAVPLPVVQERWMALSPTKRGEIILAGLVAACTSIPVLNDARCLCAKEMSVKSHRQNARLFLDLLEQMRSPRIDHPSKPTYVSNPMWDEVVADQLAPKTTVSAKTALAQILSERNMLIGFVVNSTLRSILGLPPLQLYQTKNEHKPRLSRDSVQASAERIRAVGGEQYSREFEKVARQLEKGAYARSKEIYTQGKQACHACKKFNETTTKFPRCKRCWDAVGKSVVYCSTPLPRCSKPRHRGFQRVPSHWKGE</sequence>
<dbReference type="AlphaFoldDB" id="A0AAD7FQK9"/>